<keyword evidence="2 6" id="KW-0436">Ligase</keyword>
<dbReference type="PATRIC" id="fig|1619313.3.peg.3229"/>
<dbReference type="AlphaFoldDB" id="A0A0U5L4G5"/>
<evidence type="ECO:0000256" key="6">
    <source>
        <dbReference type="HAMAP-Rule" id="MF_00174"/>
    </source>
</evidence>
<dbReference type="EMBL" id="LN907827">
    <property type="protein sequence ID" value="CUU25342.1"/>
    <property type="molecule type" value="Genomic_DNA"/>
</dbReference>
<dbReference type="KEGG" id="ege:EM595_3111"/>
<feature type="binding site" evidence="6">
    <location>
        <position position="300"/>
    </location>
    <ligand>
        <name>ATP</name>
        <dbReference type="ChEBI" id="CHEBI:30616"/>
    </ligand>
</feature>
<dbReference type="STRING" id="1619313.EM595_3111"/>
<keyword evidence="9" id="KW-1185">Reference proteome</keyword>
<sequence length="325" mass="36719">MSETASWQPSAPIANLLKRAAIMAEIRRFFADRGVLEVETPAMSQATVTDIHLVPFQTRFVGPGAAAGRDLWLMTSPEYHMKRLLAAGSGPIYQMGRSFRNEESGRHHNPEFTMLEWYRPHYDMYRLMNEVDDLLQQVLECDNAESISYQQAFIRHLELDPLSADKAQLREAALKLGAAEFAATEEDRDTLLQLLFMLGVEPKIGLEKPVFVYHFPASQAALAEISTEDHRVAERFEVYFKGIELANGFRELTDSREQRQRFEQDNRRRVACGLAEHPVDHYLLDALAHGLPACSGVALGVDRLIMLALKAESLSDVIAFPVERC</sequence>
<evidence type="ECO:0000256" key="2">
    <source>
        <dbReference type="ARBA" id="ARBA00022598"/>
    </source>
</evidence>
<dbReference type="NCBIfam" id="TIGR00462">
    <property type="entry name" value="genX"/>
    <property type="match status" value="1"/>
</dbReference>
<feature type="binding site" evidence="6">
    <location>
        <position position="118"/>
    </location>
    <ligand>
        <name>substrate</name>
    </ligand>
</feature>
<comment type="similarity">
    <text evidence="6">Belongs to the class-II aminoacyl-tRNA synthetase family. EpmA subfamily.</text>
</comment>
<dbReference type="PANTHER" id="PTHR42918:SF6">
    <property type="entry name" value="ELONGATION FACTOR P--(R)-BETA-LYSINE LIGASE"/>
    <property type="match status" value="1"/>
</dbReference>
<feature type="binding site" evidence="6">
    <location>
        <position position="251"/>
    </location>
    <ligand>
        <name>substrate</name>
    </ligand>
</feature>
<keyword evidence="8" id="KW-0648">Protein biosynthesis</keyword>
<dbReference type="InterPro" id="IPR006195">
    <property type="entry name" value="aa-tRNA-synth_II"/>
</dbReference>
<dbReference type="NCBIfam" id="NF006828">
    <property type="entry name" value="PRK09350.1"/>
    <property type="match status" value="1"/>
</dbReference>
<dbReference type="Gene3D" id="3.30.930.10">
    <property type="entry name" value="Bira Bifunctional Protein, Domain 2"/>
    <property type="match status" value="1"/>
</dbReference>
<feature type="binding site" evidence="6">
    <location>
        <begin position="76"/>
        <end position="78"/>
    </location>
    <ligand>
        <name>substrate</name>
    </ligand>
</feature>
<accession>A0A0U5L4G5</accession>
<evidence type="ECO:0000313" key="9">
    <source>
        <dbReference type="Proteomes" id="UP000059419"/>
    </source>
</evidence>
<comment type="subunit">
    <text evidence="1 6">Homodimer.</text>
</comment>
<keyword evidence="3 6" id="KW-0547">Nucleotide-binding</keyword>
<dbReference type="GO" id="GO:0005829">
    <property type="term" value="C:cytosol"/>
    <property type="evidence" value="ECO:0007669"/>
    <property type="project" value="TreeGrafter"/>
</dbReference>
<dbReference type="EC" id="6.3.2.-" evidence="6"/>
<name>A0A0U5L4G5_9GAMM</name>
<dbReference type="SUPFAM" id="SSF55681">
    <property type="entry name" value="Class II aaRS and biotin synthetases"/>
    <property type="match status" value="1"/>
</dbReference>
<organism evidence="8 9">
    <name type="scientific">Duffyella gerundensis</name>
    <dbReference type="NCBI Taxonomy" id="1619313"/>
    <lineage>
        <taxon>Bacteria</taxon>
        <taxon>Pseudomonadati</taxon>
        <taxon>Pseudomonadota</taxon>
        <taxon>Gammaproteobacteria</taxon>
        <taxon>Enterobacterales</taxon>
        <taxon>Erwiniaceae</taxon>
        <taxon>Duffyella</taxon>
    </lineage>
</organism>
<reference evidence="9" key="1">
    <citation type="submission" date="2015-11" db="EMBL/GenBank/DDBJ databases">
        <authorList>
            <person name="Blom J."/>
        </authorList>
    </citation>
    <scope>NUCLEOTIDE SEQUENCE [LARGE SCALE GENOMIC DNA]</scope>
</reference>
<dbReference type="OrthoDB" id="9802326at2"/>
<dbReference type="PRINTS" id="PR00982">
    <property type="entry name" value="TRNASYNTHLYS"/>
</dbReference>
<dbReference type="GO" id="GO:0004824">
    <property type="term" value="F:lysine-tRNA ligase activity"/>
    <property type="evidence" value="ECO:0007669"/>
    <property type="project" value="InterPro"/>
</dbReference>
<proteinExistence type="inferred from homology"/>
<feature type="domain" description="Aminoacyl-transfer RNA synthetases class-II family profile" evidence="7">
    <location>
        <begin position="19"/>
        <end position="321"/>
    </location>
</feature>
<feature type="binding site" evidence="6">
    <location>
        <begin position="100"/>
        <end position="102"/>
    </location>
    <ligand>
        <name>ATP</name>
        <dbReference type="ChEBI" id="CHEBI:30616"/>
    </ligand>
</feature>
<dbReference type="Proteomes" id="UP000059419">
    <property type="component" value="Chromosome 1"/>
</dbReference>
<evidence type="ECO:0000256" key="1">
    <source>
        <dbReference type="ARBA" id="ARBA00011738"/>
    </source>
</evidence>
<dbReference type="GO" id="GO:0003746">
    <property type="term" value="F:translation elongation factor activity"/>
    <property type="evidence" value="ECO:0007669"/>
    <property type="project" value="UniProtKB-KW"/>
</dbReference>
<evidence type="ECO:0000256" key="3">
    <source>
        <dbReference type="ARBA" id="ARBA00022741"/>
    </source>
</evidence>
<keyword evidence="8" id="KW-0251">Elongation factor</keyword>
<dbReference type="InterPro" id="IPR004364">
    <property type="entry name" value="Aa-tRNA-synt_II"/>
</dbReference>
<gene>
    <name evidence="6 8" type="primary">epmA</name>
    <name evidence="8" type="ORF">EM595_3111</name>
</gene>
<evidence type="ECO:0000256" key="4">
    <source>
        <dbReference type="ARBA" id="ARBA00022840"/>
    </source>
</evidence>
<dbReference type="HAMAP" id="MF_00174">
    <property type="entry name" value="EF_P_modif_A"/>
    <property type="match status" value="1"/>
</dbReference>
<evidence type="ECO:0000259" key="7">
    <source>
        <dbReference type="PROSITE" id="PS50862"/>
    </source>
</evidence>
<protein>
    <recommendedName>
        <fullName evidence="6">Elongation factor P--(R)-beta-lysine ligase</fullName>
        <shortName evidence="6">EF-P--(R)-beta-lysine ligase</shortName>
        <ecNumber evidence="6">6.3.2.-</ecNumber>
    </recommendedName>
    <alternativeName>
        <fullName evidence="6">EF-P post-translational modification enzyme A</fullName>
    </alternativeName>
    <alternativeName>
        <fullName evidence="6">EF-P-lysine lysyltransferase</fullName>
    </alternativeName>
</protein>
<dbReference type="InterPro" id="IPR045864">
    <property type="entry name" value="aa-tRNA-synth_II/BPL/LPL"/>
</dbReference>
<comment type="function">
    <text evidence="6">With EpmB is involved in the beta-lysylation step of the post-translational modification of translation elongation factor P (EF-P). Catalyzes the ATP-dependent activation of (R)-beta-lysine produced by EpmB, forming a lysyl-adenylate, from which the beta-lysyl moiety is then transferred to the epsilon-amino group of a conserved specific lysine residue in EF-P.</text>
</comment>
<dbReference type="FunFam" id="3.30.930.10:FF:000017">
    <property type="entry name" value="Elongation factor P--(R)-beta-lysine ligase"/>
    <property type="match status" value="1"/>
</dbReference>
<dbReference type="InterPro" id="IPR018149">
    <property type="entry name" value="Lys-tRNA-synth_II_C"/>
</dbReference>
<evidence type="ECO:0000313" key="8">
    <source>
        <dbReference type="EMBL" id="CUU25342.1"/>
    </source>
</evidence>
<dbReference type="PROSITE" id="PS50862">
    <property type="entry name" value="AA_TRNA_LIGASE_II"/>
    <property type="match status" value="1"/>
</dbReference>
<dbReference type="InterPro" id="IPR004525">
    <property type="entry name" value="EpmA"/>
</dbReference>
<keyword evidence="4 6" id="KW-0067">ATP-binding</keyword>
<dbReference type="GO" id="GO:0005524">
    <property type="term" value="F:ATP binding"/>
    <property type="evidence" value="ECO:0007669"/>
    <property type="project" value="UniProtKB-UniRule"/>
</dbReference>
<feature type="binding site" evidence="6">
    <location>
        <begin position="244"/>
        <end position="245"/>
    </location>
    <ligand>
        <name>ATP</name>
        <dbReference type="ChEBI" id="CHEBI:30616"/>
    </ligand>
</feature>
<feature type="binding site" evidence="6">
    <location>
        <position position="109"/>
    </location>
    <ligand>
        <name>ATP</name>
        <dbReference type="ChEBI" id="CHEBI:30616"/>
    </ligand>
</feature>
<dbReference type="RefSeq" id="WP_067434033.1">
    <property type="nucleotide sequence ID" value="NZ_LN907827.1"/>
</dbReference>
<dbReference type="Pfam" id="PF00152">
    <property type="entry name" value="tRNA-synt_2"/>
    <property type="match status" value="1"/>
</dbReference>
<comment type="catalytic activity">
    <reaction evidence="5">
        <text>D-beta-lysine + L-lysyl-[protein] + ATP = N(6)-((3R)-3,6-diaminohexanoyl)-L-lysyl-[protein] + AMP + diphosphate + H(+)</text>
        <dbReference type="Rhea" id="RHEA:83435"/>
        <dbReference type="Rhea" id="RHEA-COMP:9752"/>
        <dbReference type="Rhea" id="RHEA-COMP:20131"/>
        <dbReference type="ChEBI" id="CHEBI:15378"/>
        <dbReference type="ChEBI" id="CHEBI:29969"/>
        <dbReference type="ChEBI" id="CHEBI:30616"/>
        <dbReference type="ChEBI" id="CHEBI:33019"/>
        <dbReference type="ChEBI" id="CHEBI:84138"/>
        <dbReference type="ChEBI" id="CHEBI:156053"/>
        <dbReference type="ChEBI" id="CHEBI:456215"/>
    </reaction>
    <physiologicalReaction direction="left-to-right" evidence="5">
        <dbReference type="Rhea" id="RHEA:83436"/>
    </physiologicalReaction>
</comment>
<dbReference type="GO" id="GO:0000049">
    <property type="term" value="F:tRNA binding"/>
    <property type="evidence" value="ECO:0007669"/>
    <property type="project" value="TreeGrafter"/>
</dbReference>
<evidence type="ECO:0000256" key="5">
    <source>
        <dbReference type="ARBA" id="ARBA00052794"/>
    </source>
</evidence>
<dbReference type="GO" id="GO:0006430">
    <property type="term" value="P:lysyl-tRNA aminoacylation"/>
    <property type="evidence" value="ECO:0007669"/>
    <property type="project" value="InterPro"/>
</dbReference>
<dbReference type="GO" id="GO:0016880">
    <property type="term" value="F:acid-ammonia (or amide) ligase activity"/>
    <property type="evidence" value="ECO:0007669"/>
    <property type="project" value="UniProtKB-UniRule"/>
</dbReference>
<dbReference type="PANTHER" id="PTHR42918">
    <property type="entry name" value="LYSYL-TRNA SYNTHETASE"/>
    <property type="match status" value="1"/>
</dbReference>